<dbReference type="EMBL" id="JAPWDV010000003">
    <property type="protein sequence ID" value="KAJ6217132.1"/>
    <property type="molecule type" value="Genomic_DNA"/>
</dbReference>
<keyword evidence="13" id="KW-1185">Reference proteome</keyword>
<evidence type="ECO:0000256" key="7">
    <source>
        <dbReference type="ARBA" id="ARBA00023303"/>
    </source>
</evidence>
<organism evidence="12 13">
    <name type="scientific">Blomia tropicalis</name>
    <name type="common">Mite</name>
    <dbReference type="NCBI Taxonomy" id="40697"/>
    <lineage>
        <taxon>Eukaryota</taxon>
        <taxon>Metazoa</taxon>
        <taxon>Ecdysozoa</taxon>
        <taxon>Arthropoda</taxon>
        <taxon>Chelicerata</taxon>
        <taxon>Arachnida</taxon>
        <taxon>Acari</taxon>
        <taxon>Acariformes</taxon>
        <taxon>Sarcoptiformes</taxon>
        <taxon>Astigmata</taxon>
        <taxon>Glycyphagoidea</taxon>
        <taxon>Echimyopodidae</taxon>
        <taxon>Blomia</taxon>
    </lineage>
</organism>
<evidence type="ECO:0000256" key="9">
    <source>
        <dbReference type="SAM" id="Phobius"/>
    </source>
</evidence>
<feature type="domain" description="TRPM SLOG" evidence="10">
    <location>
        <begin position="172"/>
        <end position="325"/>
    </location>
</feature>
<dbReference type="GO" id="GO:0005261">
    <property type="term" value="F:monoatomic cation channel activity"/>
    <property type="evidence" value="ECO:0007669"/>
    <property type="project" value="TreeGrafter"/>
</dbReference>
<evidence type="ECO:0000256" key="3">
    <source>
        <dbReference type="ARBA" id="ARBA00022692"/>
    </source>
</evidence>
<feature type="transmembrane region" description="Helical" evidence="9">
    <location>
        <begin position="1079"/>
        <end position="1099"/>
    </location>
</feature>
<keyword evidence="2" id="KW-0813">Transport</keyword>
<evidence type="ECO:0000256" key="4">
    <source>
        <dbReference type="ARBA" id="ARBA00022989"/>
    </source>
</evidence>
<evidence type="ECO:0000313" key="13">
    <source>
        <dbReference type="Proteomes" id="UP001142055"/>
    </source>
</evidence>
<keyword evidence="6 9" id="KW-0472">Membrane</keyword>
<keyword evidence="5" id="KW-0406">Ion transport</keyword>
<gene>
    <name evidence="12" type="ORF">RDWZM_008289</name>
</gene>
<feature type="transmembrane region" description="Helical" evidence="9">
    <location>
        <begin position="1220"/>
        <end position="1241"/>
    </location>
</feature>
<comment type="caution">
    <text evidence="12">The sequence shown here is derived from an EMBL/GenBank/DDBJ whole genome shotgun (WGS) entry which is preliminary data.</text>
</comment>
<proteinExistence type="predicted"/>
<feature type="transmembrane region" description="Helical" evidence="9">
    <location>
        <begin position="948"/>
        <end position="973"/>
    </location>
</feature>
<feature type="transmembrane region" description="Helical" evidence="9">
    <location>
        <begin position="1136"/>
        <end position="1157"/>
    </location>
</feature>
<dbReference type="InterPro" id="IPR050927">
    <property type="entry name" value="TRPM"/>
</dbReference>
<keyword evidence="3 9" id="KW-0812">Transmembrane</keyword>
<feature type="domain" description="TRPM SLOG" evidence="10">
    <location>
        <begin position="495"/>
        <end position="551"/>
    </location>
</feature>
<evidence type="ECO:0000256" key="6">
    <source>
        <dbReference type="ARBA" id="ARBA00023136"/>
    </source>
</evidence>
<dbReference type="Proteomes" id="UP001142055">
    <property type="component" value="Chromosome 3"/>
</dbReference>
<keyword evidence="4 9" id="KW-1133">Transmembrane helix</keyword>
<dbReference type="PANTHER" id="PTHR13800">
    <property type="entry name" value="TRANSIENT RECEPTOR POTENTIAL CATION CHANNEL, SUBFAMILY M, MEMBER 6"/>
    <property type="match status" value="1"/>
</dbReference>
<dbReference type="PANTHER" id="PTHR13800:SF1">
    <property type="entry name" value="TRANSIENT RECEPTOR POTENTIAL CATION CHANNEL TRPM"/>
    <property type="match status" value="1"/>
</dbReference>
<evidence type="ECO:0000259" key="11">
    <source>
        <dbReference type="Pfam" id="PF25508"/>
    </source>
</evidence>
<dbReference type="Pfam" id="PF25969">
    <property type="entry name" value="NUDT9_N"/>
    <property type="match status" value="1"/>
</dbReference>
<evidence type="ECO:0000256" key="2">
    <source>
        <dbReference type="ARBA" id="ARBA00022448"/>
    </source>
</evidence>
<evidence type="ECO:0000256" key="5">
    <source>
        <dbReference type="ARBA" id="ARBA00023065"/>
    </source>
</evidence>
<accession>A0A9Q0M1H3</accession>
<feature type="region of interest" description="Disordered" evidence="8">
    <location>
        <begin position="1"/>
        <end position="62"/>
    </location>
</feature>
<dbReference type="OMA" id="HFCRTTH"/>
<dbReference type="InterPro" id="IPR057366">
    <property type="entry name" value="TRPM-like"/>
</dbReference>
<dbReference type="InterPro" id="IPR041491">
    <property type="entry name" value="TRPM_SLOG"/>
</dbReference>
<protein>
    <submittedName>
        <fullName evidence="12">Uncharacterized protein</fullName>
    </submittedName>
</protein>
<feature type="compositionally biased region" description="Basic and acidic residues" evidence="8">
    <location>
        <begin position="12"/>
        <end position="21"/>
    </location>
</feature>
<comment type="subcellular location">
    <subcellularLocation>
        <location evidence="1">Membrane</location>
        <topology evidence="1">Multi-pass membrane protein</topology>
    </subcellularLocation>
</comment>
<reference evidence="12" key="1">
    <citation type="submission" date="2022-12" db="EMBL/GenBank/DDBJ databases">
        <title>Genome assemblies of Blomia tropicalis.</title>
        <authorList>
            <person name="Cui Y."/>
        </authorList>
    </citation>
    <scope>NUCLEOTIDE SEQUENCE</scope>
    <source>
        <tissue evidence="12">Adult mites</tissue>
    </source>
</reference>
<dbReference type="GO" id="GO:0030001">
    <property type="term" value="P:metal ion transport"/>
    <property type="evidence" value="ECO:0007669"/>
    <property type="project" value="TreeGrafter"/>
</dbReference>
<evidence type="ECO:0000256" key="8">
    <source>
        <dbReference type="SAM" id="MobiDB-lite"/>
    </source>
</evidence>
<evidence type="ECO:0000313" key="12">
    <source>
        <dbReference type="EMBL" id="KAJ6217132.1"/>
    </source>
</evidence>
<dbReference type="Pfam" id="PF18139">
    <property type="entry name" value="LSDAT_euk"/>
    <property type="match status" value="2"/>
</dbReference>
<keyword evidence="7" id="KW-0407">Ion channel</keyword>
<feature type="compositionally biased region" description="Polar residues" evidence="8">
    <location>
        <begin position="1"/>
        <end position="11"/>
    </location>
</feature>
<feature type="transmembrane region" description="Helical" evidence="9">
    <location>
        <begin position="1177"/>
        <end position="1199"/>
    </location>
</feature>
<feature type="transmembrane region" description="Helical" evidence="9">
    <location>
        <begin position="1322"/>
        <end position="1347"/>
    </location>
</feature>
<name>A0A9Q0M1H3_BLOTA</name>
<evidence type="ECO:0000256" key="1">
    <source>
        <dbReference type="ARBA" id="ARBA00004141"/>
    </source>
</evidence>
<dbReference type="Pfam" id="PF25508">
    <property type="entry name" value="TRPM2"/>
    <property type="match status" value="1"/>
</dbReference>
<feature type="domain" description="TRPM-like" evidence="11">
    <location>
        <begin position="692"/>
        <end position="926"/>
    </location>
</feature>
<dbReference type="GO" id="GO:0005886">
    <property type="term" value="C:plasma membrane"/>
    <property type="evidence" value="ECO:0007669"/>
    <property type="project" value="TreeGrafter"/>
</dbReference>
<sequence length="1857" mass="213354">MNDSQENIINDNKNDHESSKDEDSDSNSSTIVDVPLEIIKPRSSTAWTEPAGDSIPSLSRKESSKSKISGFKAIRDVTTRIKVANQLSIAKRAQRDDVSVIGSIVPDDPTPTCVITKPDFGSKLNLPLSNSKPINSNLSSPSNEDNQNEYIISGGDLVFDNDYNVTNNLVRPYIQVMSEVEASDVGKIMAGEWNLPLPRIAVFMISNVGELSYWNSSRQIAAFKKGLIKAANTTCMWLFTNGLNTGIGKLIGEAIDKEQKEKRAFRYYEKKNEINPFNLIGVVNDFNLAYPQQFFGKTIRLGSVGSNISENRYELEPNHTHFVVLNSINSENASNIVLLNLIDYFTKNIAKTADVEDRGNPFVQLNSSKTEYSTYNSNHEKSVPPIVIPPTPSMVSLNVPTSGGQTYKGLDQLVVDDIDYLTTPDTSGVPPLAVGTSVSRQISSNTLLPDSAEPRSKKPSFVQENLSTDPLHITEHFASCALDSSVEPEKTHKSILDTTIVPVVCLVIQGGYECAKMVLDNLRRRNPVIVLRGTGGFADLLSYAFLEMQQRCRDLFQSWDAEFVEHTLKPLLALKIVKRFPQFRNNALARNMFRDRIIECVRESGSPKGQVFLSILNMHNSSCDLENLSEYILLSLFKSQNRREALDSNLIRRDLYLTIDWNCSHVALDEVLRRNPLYNLQLEKGTFEMALIQENREDFVDLFLSHGFKIHKFLTPYRLRRLLLFSLSESDFFRTVCMENILGIPVWSAIFEELTIKLSAQLEDSSSDIDNFAKNEFNQLILTCTSLNNFLDVEQLHLNIMALYKIDAESTERRTLAILAMWAIFNQRVKLAQILWKHSDQPIHLGLILSMMLDRLVWFVSEQNIKDELTNHSKTFEQYSIGVLDICYRQDEKRSYDLLNQENSDWEQKTAVDIAADGRSRGFIAHPCCQKWLTTTFNGKIRVRELTWGFITISPVIKIILSAYLIFPMYIWIRFIDGQRAKPTLTKSNFKTRDEQESEHEDEASSVNHILMENFNRELKETEFSSSKAINHKEFIKDKKKNRNTSKKDTFHQRYLIIQSQPPLRKMIYLMWNSPITKFWTFQVFYIFYLAIFSLAVIWPGCGNWYLDTLVCLWTFLNLIEHIGRTCVLFHRYTSVPMFFKIFEIVALIILLVVYSLGRVFTFNNHSFVRIFDPYTMKVVLCIGLLYFYYRLFAIHLPISATLGPLLYRFKLMITVDFIHFMRMALILLISSGIVIQAVLYPNTELSLDTFHKAFHRSAISLFTTPVEELTVKCNRTNLMKEVLKNQNSSTIIDRKFIFNMLPDHCPANPIPMNESCPQSGFWPYIFTFQFLIFLKLILMTLLYALFASTASKLQSDTDSIWKFQRYTLVIDFANRPPLHAPLSIFLYCYKVIQIIFRIITCQSFKCGFDFKDDVDNNVFISSENKEQNGVRLSQEDYNFWRHLAKKYYDDEQKKNDKNEAVARQSDTVQMICEEMEHNKHMLRSLKGKISEMERLLQQTQIHLDGMKHSSHSNTMAPVDLPLSVSEGIHYLSRHSPYVGTRIQRFPIADKYVSWDVIWINYDPVIYSRKREDFSVKLKEFVDEDILAIKERLNSVISDVSSKQFHLPVFNWNAVSVNPAGLTIDRRSWLTGGVNQNSENSSNRIIYKLDDGIPLNPFGRTGLRGKGNLPCWGPNHYIMVIMTRSNNNSSCSVLEFALELKTTVLSIPMRFVGNDKPFSEISQLIVKEGYNQEWSNQQDMMSYFEKRIADGPPNMISIRHEPDTMHYMDSPDNTDNAWKELHLFHIHFDCNGPTILTDNLLRSSNKGSIGGDQSGQSQGTLIWHMSNEDLLVRIPMEQVSFMNSIMRRFQSKHQHQQ</sequence>
<evidence type="ECO:0000259" key="10">
    <source>
        <dbReference type="Pfam" id="PF18139"/>
    </source>
</evidence>